<evidence type="ECO:0000313" key="3">
    <source>
        <dbReference type="Proteomes" id="UP000324029"/>
    </source>
</evidence>
<reference evidence="2 3" key="1">
    <citation type="submission" date="2019-08" db="EMBL/GenBank/DDBJ databases">
        <title>Subclass B2 metallo-beta lactamase from Pseudomonas synxantha.</title>
        <authorList>
            <person name="Poirel L."/>
            <person name="Palmieri M."/>
            <person name="Masseron A."/>
            <person name="Perreten V."/>
            <person name="Nordman P."/>
        </authorList>
    </citation>
    <scope>NUCLEOTIDE SEQUENCE [LARGE SCALE GENOMIC DNA]</scope>
    <source>
        <strain evidence="2 3">MCP106</strain>
    </source>
</reference>
<organism evidence="2 3">
    <name type="scientific">Pseudomonas synxantha</name>
    <dbReference type="NCBI Taxonomy" id="47883"/>
    <lineage>
        <taxon>Bacteria</taxon>
        <taxon>Pseudomonadati</taxon>
        <taxon>Pseudomonadota</taxon>
        <taxon>Gammaproteobacteria</taxon>
        <taxon>Pseudomonadales</taxon>
        <taxon>Pseudomonadaceae</taxon>
        <taxon>Pseudomonas</taxon>
    </lineage>
</organism>
<dbReference type="Proteomes" id="UP000324029">
    <property type="component" value="Unassembled WGS sequence"/>
</dbReference>
<dbReference type="EMBL" id="VSRO01000008">
    <property type="protein sequence ID" value="TYK56759.1"/>
    <property type="molecule type" value="Genomic_DNA"/>
</dbReference>
<protein>
    <recommendedName>
        <fullName evidence="1">Dermonecrotic toxin N-terminal domain-containing protein</fullName>
    </recommendedName>
</protein>
<reference evidence="2 3" key="2">
    <citation type="submission" date="2019-08" db="EMBL/GenBank/DDBJ databases">
        <authorList>
            <person name="Brilhante M."/>
            <person name="Perreten V."/>
        </authorList>
    </citation>
    <scope>NUCLEOTIDE SEQUENCE [LARGE SCALE GENOMIC DNA]</scope>
    <source>
        <strain evidence="2 3">MCP106</strain>
    </source>
</reference>
<feature type="domain" description="Dermonecrotic toxin N-terminal" evidence="1">
    <location>
        <begin position="375"/>
        <end position="608"/>
    </location>
</feature>
<name>A0A5D3G8A4_9PSED</name>
<dbReference type="InterPro" id="IPR046673">
    <property type="entry name" value="ToxA_N"/>
</dbReference>
<proteinExistence type="predicted"/>
<evidence type="ECO:0000259" key="1">
    <source>
        <dbReference type="Pfam" id="PF20178"/>
    </source>
</evidence>
<dbReference type="RefSeq" id="WP_148853707.1">
    <property type="nucleotide sequence ID" value="NZ_VSRO01000008.1"/>
</dbReference>
<accession>A0A5D3G8A4</accession>
<dbReference type="Pfam" id="PF20178">
    <property type="entry name" value="ToxA_N"/>
    <property type="match status" value="1"/>
</dbReference>
<evidence type="ECO:0000313" key="2">
    <source>
        <dbReference type="EMBL" id="TYK56759.1"/>
    </source>
</evidence>
<comment type="caution">
    <text evidence="2">The sequence shown here is derived from an EMBL/GenBank/DDBJ whole genome shotgun (WGS) entry which is preliminary data.</text>
</comment>
<gene>
    <name evidence="2" type="ORF">FXO26_17150</name>
</gene>
<sequence length="1615" mass="180828">MPTPSTPTTLSQLPAQAIHAHFATRPALYSVVFNTLRDRILERYPSLKLDLATVKLAIPHPDGVYTYRSLMEVAIAHVLNPQLLDLQPKRELAYYLTQQIPTILKPDAAPLIDMQAIASIIDELPESIHLYFQAALADYWSETDSHGSSRWQWLGEFLNGRMTAIAASQSSLNPTQRDMLRVVATWPVQAARLPQSSPATYVYLIENTFTHAGEQVSLLTPDLLLVRDKQVLLYSVAGDIQAFDGLDDFGVAWGARMQARFQFDSLTWRRNEPDGNVFEQQAGLILNQQLEDLATLKFQGQDERTLERRLGKLTDPALLFTQVPTAAEPTLQKVNEQLPPWLAQASATDRFAYHRHVQDMAQVLQRNQGRSFNEGIENIYGFSRAALRKQMQADHGDCDPDEVVLDFAVAAGYPGGAGIIEHVRMSLTELALKNLAGKPKGTLTLSAKGSQALPTWLDEDYLLGSTGLIQRVDIGATYPQTIKDTLLSDTVDARRRETLFTRELKVKLPMQALEYKIRGQHGVTVTGYRYVKALMGEMPSDRIVDEQEIVLRPLALCRKPGAAPDEVNNAFIIEPRDTSVGPHLLYQPLYAEALHEYPTRQALLDALAAPGALQDTVLAWLSDTARPIYDHGGIKEPHIIRFLPGDEFSIPEKPAPATLAVDEGAGEWLQSQVNGQLLNHLFGSTARALVDLADRESVSNHESRWAVVMEGAWLLFNTLLLPLVQGPAMLAGWFMVLVSSLEQDLAGLDSNDPTTRELALIDLLLNTAMVLLHATARSDRSRQPLSEPSAQEHALHLETWHRSAGLPAAQEAPIVRHGPVSLPGEPPATGHTALDFGHSIASPQAGAKLLKALLDVQVPWPTPLPSPLTHGVLKGLYWIDGKWHASIGGLLFQANVVPGFNEVYLVHPDHPQHPGFKLVSDGQGHWRLDRRARLEGGMPRDSLSGWKSKRDQRIRTLKQEFDALLIEMNSEVISTAVLESILNTTRANLADQATLLRKDWLLLGTSASIPQLHAQVARRHAARRVDTAHARAQWETALDNYQQNGRTLIPVMQRIEAKADELMQADRTDSTRRQTRDKATRIIYSYWSSVFACLAQKMADTLVSDNGENSDELGERANRELPENITHAYDEYINTKKRQVAALNQMIEPAEQIETFLKQADPALRPLLLEGDPSDQNISSVAIKQHALLVFTDLVFNRTHRPMGVMEFPFIRVLHDPQIVSIVLAHTEMRTTSGYSTVEQINVLKGALERYEQLENAVKSLYEMNSGFVREAYRVSYLEHLGEARSSLEAQLANLILVEEKIAPRPALDKTKRQKSTTRRVIKTADKKSLVGDMRTHQPNEPGNYVDIADPLTGAIIASYHEHPSEGVWKIVKPESVPAKTPAPVVRSLKRIKADAQTIENERTSINERISFQQRKLQEPSQRETVNPRDWEEMLSQHAAKFSALAKELESATGEEAAALRKRYDDAAKAASKQAHKVCAEGYLLQRPKAYKVDYLHTHGFVDINLVKKKKRIPLKAGDFLTEYVIRDKRKIKPGIKWEEANLWYAHFHYTSVDSPVSPPNYGHLKTPAERLFTRKELMERDKANNRVVIYLDDARIDAPLDQKLFLHLEVYGRS</sequence>